<keyword evidence="2" id="KW-1185">Reference proteome</keyword>
<sequence>MAQKYFWLLAVSGGLFLWACKKEVSRESAAPPPVASTCSYAPYTAGSTYDFVNTNSSNPLDSNFFTVTVTGDSTINGLTFRKLSSDTATTYDRCDGNGNYYQMVKGISFEGYSADSVVTLYLKDNVNAGASWNDTATVKKGTDEQKVMLTYTVTQKGGQKTVAGLDFTNVITVKLSASVKFLGTTIPLGTVATNYYAEGIGLIEIDQQDDTTRLLKYNINP</sequence>
<proteinExistence type="predicted"/>
<organism evidence="1 2">
    <name type="scientific">Chitinophaga rupis</name>
    <dbReference type="NCBI Taxonomy" id="573321"/>
    <lineage>
        <taxon>Bacteria</taxon>
        <taxon>Pseudomonadati</taxon>
        <taxon>Bacteroidota</taxon>
        <taxon>Chitinophagia</taxon>
        <taxon>Chitinophagales</taxon>
        <taxon>Chitinophagaceae</taxon>
        <taxon>Chitinophaga</taxon>
    </lineage>
</organism>
<dbReference type="OrthoDB" id="666482at2"/>
<dbReference type="RefSeq" id="WP_089907027.1">
    <property type="nucleotide sequence ID" value="NZ_FOBB01000001.1"/>
</dbReference>
<name>A0A1H7KEH1_9BACT</name>
<evidence type="ECO:0000313" key="2">
    <source>
        <dbReference type="Proteomes" id="UP000198984"/>
    </source>
</evidence>
<gene>
    <name evidence="1" type="ORF">SAMN04488505_101993</name>
</gene>
<evidence type="ECO:0000313" key="1">
    <source>
        <dbReference type="EMBL" id="SEK84365.1"/>
    </source>
</evidence>
<protein>
    <submittedName>
        <fullName evidence="1">Uncharacterized protein</fullName>
    </submittedName>
</protein>
<dbReference type="AlphaFoldDB" id="A0A1H7KEH1"/>
<dbReference type="EMBL" id="FOBB01000001">
    <property type="protein sequence ID" value="SEK84365.1"/>
    <property type="molecule type" value="Genomic_DNA"/>
</dbReference>
<reference evidence="1 2" key="1">
    <citation type="submission" date="2016-10" db="EMBL/GenBank/DDBJ databases">
        <authorList>
            <person name="de Groot N.N."/>
        </authorList>
    </citation>
    <scope>NUCLEOTIDE SEQUENCE [LARGE SCALE GENOMIC DNA]</scope>
    <source>
        <strain evidence="1 2">DSM 21039</strain>
    </source>
</reference>
<dbReference type="Proteomes" id="UP000198984">
    <property type="component" value="Unassembled WGS sequence"/>
</dbReference>
<accession>A0A1H7KEH1</accession>